<accession>K0RYC6</accession>
<evidence type="ECO:0000313" key="1">
    <source>
        <dbReference type="EMBL" id="EJK57489.1"/>
    </source>
</evidence>
<organism evidence="1 2">
    <name type="scientific">Thalassiosira oceanica</name>
    <name type="common">Marine diatom</name>
    <dbReference type="NCBI Taxonomy" id="159749"/>
    <lineage>
        <taxon>Eukaryota</taxon>
        <taxon>Sar</taxon>
        <taxon>Stramenopiles</taxon>
        <taxon>Ochrophyta</taxon>
        <taxon>Bacillariophyta</taxon>
        <taxon>Coscinodiscophyceae</taxon>
        <taxon>Thalassiosirophycidae</taxon>
        <taxon>Thalassiosirales</taxon>
        <taxon>Thalassiosiraceae</taxon>
        <taxon>Thalassiosira</taxon>
    </lineage>
</organism>
<dbReference type="AlphaFoldDB" id="K0RYC6"/>
<name>K0RYC6_THAOC</name>
<feature type="non-terminal residue" evidence="1">
    <location>
        <position position="81"/>
    </location>
</feature>
<dbReference type="Proteomes" id="UP000266841">
    <property type="component" value="Unassembled WGS sequence"/>
</dbReference>
<protein>
    <submittedName>
        <fullName evidence="1">Uncharacterized protein</fullName>
    </submittedName>
</protein>
<keyword evidence="2" id="KW-1185">Reference proteome</keyword>
<proteinExistence type="predicted"/>
<dbReference type="EMBL" id="AGNL01028037">
    <property type="protein sequence ID" value="EJK57489.1"/>
    <property type="molecule type" value="Genomic_DNA"/>
</dbReference>
<sequence length="81" mass="9069">MLVWGGIPVEFQENCRILQRGVVGLTELLGILTGLSKEFSMGAPGTADLPWEDLGFELRTTKSHLRMFYKDGKWGEAELVE</sequence>
<evidence type="ECO:0000313" key="2">
    <source>
        <dbReference type="Proteomes" id="UP000266841"/>
    </source>
</evidence>
<gene>
    <name evidence="1" type="ORF">THAOC_22459</name>
</gene>
<reference evidence="1 2" key="1">
    <citation type="journal article" date="2012" name="Genome Biol.">
        <title>Genome and low-iron response of an oceanic diatom adapted to chronic iron limitation.</title>
        <authorList>
            <person name="Lommer M."/>
            <person name="Specht M."/>
            <person name="Roy A.S."/>
            <person name="Kraemer L."/>
            <person name="Andreson R."/>
            <person name="Gutowska M.A."/>
            <person name="Wolf J."/>
            <person name="Bergner S.V."/>
            <person name="Schilhabel M.B."/>
            <person name="Klostermeier U.C."/>
            <person name="Beiko R.G."/>
            <person name="Rosenstiel P."/>
            <person name="Hippler M."/>
            <person name="Laroche J."/>
        </authorList>
    </citation>
    <scope>NUCLEOTIDE SEQUENCE [LARGE SCALE GENOMIC DNA]</scope>
    <source>
        <strain evidence="1 2">CCMP1005</strain>
    </source>
</reference>
<comment type="caution">
    <text evidence="1">The sequence shown here is derived from an EMBL/GenBank/DDBJ whole genome shotgun (WGS) entry which is preliminary data.</text>
</comment>